<dbReference type="NCBIfam" id="TIGR00797">
    <property type="entry name" value="matE"/>
    <property type="match status" value="1"/>
</dbReference>
<dbReference type="Pfam" id="PF01554">
    <property type="entry name" value="MatE"/>
    <property type="match status" value="2"/>
</dbReference>
<feature type="transmembrane region" description="Helical" evidence="13">
    <location>
        <begin position="380"/>
        <end position="403"/>
    </location>
</feature>
<accession>A0A3E3EFQ6</accession>
<dbReference type="InterPro" id="IPR002528">
    <property type="entry name" value="MATE_fam"/>
</dbReference>
<sequence length="441" mass="47734">MFSNKALKKLILPLIIEQILIMAVGVADTVMVSYAGEVAISGVGLVDMFNNLIITVLAAIDAGGVIIVSQYIGNKDRKNANKASSQLLTITIVIATVIMLGCLVFHRILLSTFFGAIEMDVMKAATTYFLISAISFPFLGVYNSAAALYRSMEKTRTTMYVSILMNIINVVGNYIGVFILHAGVAGVAVPTLISRIVAAIIMFALSLNSSNLVYVKIKNVFAWDQEMISRILKIAVPNGIENGLFTLGRVLVTSIVALFGTSQIAANSVAGSIDQIAVVVVNAINLGIVVVVGQCIGANDYEQAKYYIKKLMKISYIVTGIIGSAVILLLPWILNLYSLSSEARNLTFILVIMHNIMATALHPTAFVLPNGLRAAGDVKFSMVVGIVSMILFRLGAAVLFGIIFNLGIIGVWIAMGYDWLCRSVCFVIRFIKGKWRQFKVI</sequence>
<dbReference type="PANTHER" id="PTHR43298">
    <property type="entry name" value="MULTIDRUG RESISTANCE PROTEIN NORM-RELATED"/>
    <property type="match status" value="1"/>
</dbReference>
<dbReference type="InterPro" id="IPR050222">
    <property type="entry name" value="MATE_MdtK"/>
</dbReference>
<feature type="transmembrane region" description="Helical" evidence="13">
    <location>
        <begin position="12"/>
        <end position="32"/>
    </location>
</feature>
<feature type="transmembrane region" description="Helical" evidence="13">
    <location>
        <begin position="409"/>
        <end position="431"/>
    </location>
</feature>
<feature type="transmembrane region" description="Helical" evidence="13">
    <location>
        <begin position="187"/>
        <end position="207"/>
    </location>
</feature>
<keyword evidence="7" id="KW-1003">Cell membrane</keyword>
<keyword evidence="6" id="KW-0050">Antiport</keyword>
<organism evidence="14 15">
    <name type="scientific">Thomasclavelia ramosa</name>
    <dbReference type="NCBI Taxonomy" id="1547"/>
    <lineage>
        <taxon>Bacteria</taxon>
        <taxon>Bacillati</taxon>
        <taxon>Bacillota</taxon>
        <taxon>Erysipelotrichia</taxon>
        <taxon>Erysipelotrichales</taxon>
        <taxon>Coprobacillaceae</taxon>
        <taxon>Thomasclavelia</taxon>
    </lineage>
</organism>
<evidence type="ECO:0000256" key="10">
    <source>
        <dbReference type="ARBA" id="ARBA00023065"/>
    </source>
</evidence>
<comment type="similarity">
    <text evidence="3">Belongs to the multi antimicrobial extrusion (MATE) (TC 2.A.66.1) family.</text>
</comment>
<dbReference type="AlphaFoldDB" id="A0A3E3EFQ6"/>
<evidence type="ECO:0000256" key="11">
    <source>
        <dbReference type="ARBA" id="ARBA00023136"/>
    </source>
</evidence>
<dbReference type="EMBL" id="QUSL01000004">
    <property type="protein sequence ID" value="RGD86619.1"/>
    <property type="molecule type" value="Genomic_DNA"/>
</dbReference>
<name>A0A3E3EFQ6_9FIRM</name>
<evidence type="ECO:0000256" key="6">
    <source>
        <dbReference type="ARBA" id="ARBA00022449"/>
    </source>
</evidence>
<dbReference type="GO" id="GO:0042910">
    <property type="term" value="F:xenobiotic transmembrane transporter activity"/>
    <property type="evidence" value="ECO:0007669"/>
    <property type="project" value="InterPro"/>
</dbReference>
<feature type="transmembrane region" description="Helical" evidence="13">
    <location>
        <begin position="346"/>
        <end position="368"/>
    </location>
</feature>
<dbReference type="RefSeq" id="WP_117580565.1">
    <property type="nucleotide sequence ID" value="NZ_QUSL01000004.1"/>
</dbReference>
<feature type="transmembrane region" description="Helical" evidence="13">
    <location>
        <begin position="250"/>
        <end position="270"/>
    </location>
</feature>
<dbReference type="CDD" id="cd13137">
    <property type="entry name" value="MATE_NorM_like"/>
    <property type="match status" value="1"/>
</dbReference>
<dbReference type="PIRSF" id="PIRSF006603">
    <property type="entry name" value="DinF"/>
    <property type="match status" value="1"/>
</dbReference>
<evidence type="ECO:0000256" key="9">
    <source>
        <dbReference type="ARBA" id="ARBA00022989"/>
    </source>
</evidence>
<dbReference type="GO" id="GO:0006811">
    <property type="term" value="P:monoatomic ion transport"/>
    <property type="evidence" value="ECO:0007669"/>
    <property type="project" value="UniProtKB-KW"/>
</dbReference>
<dbReference type="GO" id="GO:0005886">
    <property type="term" value="C:plasma membrane"/>
    <property type="evidence" value="ECO:0007669"/>
    <property type="project" value="UniProtKB-SubCell"/>
</dbReference>
<feature type="transmembrane region" description="Helical" evidence="13">
    <location>
        <begin position="85"/>
        <end position="108"/>
    </location>
</feature>
<dbReference type="InterPro" id="IPR048279">
    <property type="entry name" value="MdtK-like"/>
</dbReference>
<feature type="transmembrane region" description="Helical" evidence="13">
    <location>
        <begin position="161"/>
        <end position="181"/>
    </location>
</feature>
<comment type="function">
    <text evidence="1">Multidrug efflux pump.</text>
</comment>
<dbReference type="PANTHER" id="PTHR43298:SF2">
    <property type="entry name" value="FMN_FAD EXPORTER YEEO-RELATED"/>
    <property type="match status" value="1"/>
</dbReference>
<feature type="transmembrane region" description="Helical" evidence="13">
    <location>
        <begin position="52"/>
        <end position="73"/>
    </location>
</feature>
<evidence type="ECO:0000256" key="4">
    <source>
        <dbReference type="ARBA" id="ARBA00020268"/>
    </source>
</evidence>
<feature type="transmembrane region" description="Helical" evidence="13">
    <location>
        <begin position="276"/>
        <end position="293"/>
    </location>
</feature>
<evidence type="ECO:0000313" key="14">
    <source>
        <dbReference type="EMBL" id="RGD86619.1"/>
    </source>
</evidence>
<keyword evidence="8 13" id="KW-0812">Transmembrane</keyword>
<evidence type="ECO:0000256" key="3">
    <source>
        <dbReference type="ARBA" id="ARBA00010199"/>
    </source>
</evidence>
<keyword evidence="5" id="KW-0813">Transport</keyword>
<protein>
    <recommendedName>
        <fullName evidence="4">Probable multidrug resistance protein NorM</fullName>
    </recommendedName>
    <alternativeName>
        <fullName evidence="12">Multidrug-efflux transporter</fullName>
    </alternativeName>
</protein>
<keyword evidence="10" id="KW-0406">Ion transport</keyword>
<dbReference type="GO" id="GO:0015297">
    <property type="term" value="F:antiporter activity"/>
    <property type="evidence" value="ECO:0007669"/>
    <property type="project" value="UniProtKB-KW"/>
</dbReference>
<evidence type="ECO:0000256" key="2">
    <source>
        <dbReference type="ARBA" id="ARBA00004651"/>
    </source>
</evidence>
<comment type="caution">
    <text evidence="14">The sequence shown here is derived from an EMBL/GenBank/DDBJ whole genome shotgun (WGS) entry which is preliminary data.</text>
</comment>
<proteinExistence type="inferred from homology"/>
<evidence type="ECO:0000256" key="12">
    <source>
        <dbReference type="ARBA" id="ARBA00031636"/>
    </source>
</evidence>
<evidence type="ECO:0000256" key="1">
    <source>
        <dbReference type="ARBA" id="ARBA00003408"/>
    </source>
</evidence>
<keyword evidence="9 13" id="KW-1133">Transmembrane helix</keyword>
<evidence type="ECO:0000256" key="8">
    <source>
        <dbReference type="ARBA" id="ARBA00022692"/>
    </source>
</evidence>
<feature type="transmembrane region" description="Helical" evidence="13">
    <location>
        <begin position="128"/>
        <end position="149"/>
    </location>
</feature>
<evidence type="ECO:0000256" key="5">
    <source>
        <dbReference type="ARBA" id="ARBA00022448"/>
    </source>
</evidence>
<gene>
    <name evidence="14" type="ORF">DXB93_03675</name>
</gene>
<keyword evidence="11 13" id="KW-0472">Membrane</keyword>
<comment type="subcellular location">
    <subcellularLocation>
        <location evidence="2">Cell membrane</location>
        <topology evidence="2">Multi-pass membrane protein</topology>
    </subcellularLocation>
</comment>
<evidence type="ECO:0000256" key="7">
    <source>
        <dbReference type="ARBA" id="ARBA00022475"/>
    </source>
</evidence>
<dbReference type="Proteomes" id="UP000261032">
    <property type="component" value="Unassembled WGS sequence"/>
</dbReference>
<feature type="transmembrane region" description="Helical" evidence="13">
    <location>
        <begin position="314"/>
        <end position="334"/>
    </location>
</feature>
<evidence type="ECO:0000313" key="15">
    <source>
        <dbReference type="Proteomes" id="UP000261032"/>
    </source>
</evidence>
<reference evidence="14 15" key="1">
    <citation type="submission" date="2018-08" db="EMBL/GenBank/DDBJ databases">
        <title>A genome reference for cultivated species of the human gut microbiota.</title>
        <authorList>
            <person name="Zou Y."/>
            <person name="Xue W."/>
            <person name="Luo G."/>
        </authorList>
    </citation>
    <scope>NUCLEOTIDE SEQUENCE [LARGE SCALE GENOMIC DNA]</scope>
    <source>
        <strain evidence="14 15">OM06-4</strain>
    </source>
</reference>
<evidence type="ECO:0000256" key="13">
    <source>
        <dbReference type="SAM" id="Phobius"/>
    </source>
</evidence>